<dbReference type="Gene3D" id="2.60.40.2630">
    <property type="match status" value="1"/>
</dbReference>
<dbReference type="Pfam" id="PF13149">
    <property type="entry name" value="Mfa_like_1"/>
    <property type="match status" value="1"/>
</dbReference>
<dbReference type="HOGENOM" id="CLU_775807_0_0_10"/>
<evidence type="ECO:0000313" key="3">
    <source>
        <dbReference type="Proteomes" id="UP000006545"/>
    </source>
</evidence>
<dbReference type="RefSeq" id="WP_013760431.1">
    <property type="nucleotide sequence ID" value="NC_015501.1"/>
</dbReference>
<dbReference type="eggNOG" id="ENOG50331SI">
    <property type="taxonomic scope" value="Bacteria"/>
</dbReference>
<dbReference type="InterPro" id="IPR042278">
    <property type="entry name" value="Mfa-like_1_N"/>
</dbReference>
<accession>F4KKN8</accession>
<keyword evidence="3" id="KW-1185">Reference proteome</keyword>
<feature type="signal peptide" evidence="1">
    <location>
        <begin position="1"/>
        <end position="18"/>
    </location>
</feature>
<dbReference type="InterPro" id="IPR025049">
    <property type="entry name" value="Mfa-like_1"/>
</dbReference>
<feature type="chain" id="PRO_5003311709" description="Fimbrillin family protein" evidence="1">
    <location>
        <begin position="19"/>
        <end position="357"/>
    </location>
</feature>
<dbReference type="Proteomes" id="UP000006545">
    <property type="component" value="Chromosome"/>
</dbReference>
<dbReference type="STRING" id="879243.Poras_1020"/>
<dbReference type="KEGG" id="pah:Poras_1020"/>
<dbReference type="CDD" id="cd13121">
    <property type="entry name" value="BF2867_like_C"/>
    <property type="match status" value="1"/>
</dbReference>
<keyword evidence="1" id="KW-0732">Signal</keyword>
<evidence type="ECO:0000256" key="1">
    <source>
        <dbReference type="SAM" id="SignalP"/>
    </source>
</evidence>
<reference evidence="3" key="1">
    <citation type="submission" date="2011-04" db="EMBL/GenBank/DDBJ databases">
        <title>The complete genome of Porphyromonas asaccharolytica DSM 20707.</title>
        <authorList>
            <person name="Lucas S."/>
            <person name="Han J."/>
            <person name="Lapidus A."/>
            <person name="Bruce D."/>
            <person name="Goodwin L."/>
            <person name="Pitluck S."/>
            <person name="Peters L."/>
            <person name="Kyrpides N."/>
            <person name="Mavromatis K."/>
            <person name="Ivanova N."/>
            <person name="Ovchinnikova G."/>
            <person name="Pagani I."/>
            <person name="Lu M."/>
            <person name="Detter J.C."/>
            <person name="Tapia R."/>
            <person name="Han C."/>
            <person name="Land M."/>
            <person name="Hauser L."/>
            <person name="Markowitz V."/>
            <person name="Cheng J.-F."/>
            <person name="Hugenholtz P."/>
            <person name="Woyke T."/>
            <person name="Wu D."/>
            <person name="Gronow S."/>
            <person name="Wellnitz S."/>
            <person name="Brambilla E."/>
            <person name="Klenk H.-P."/>
            <person name="Eisen J.A."/>
        </authorList>
    </citation>
    <scope>NUCLEOTIDE SEQUENCE [LARGE SCALE GENOMIC DNA]</scope>
    <source>
        <strain evidence="3">ATCC 25260 / DSM 20707 / VPI 4198</strain>
    </source>
</reference>
<name>F4KKN8_PORAD</name>
<dbReference type="AlphaFoldDB" id="F4KKN8"/>
<organism evidence="2 3">
    <name type="scientific">Porphyromonas asaccharolytica (strain ATCC 25260 / DSM 20707 / BCRC 10618 / CCUG 7834 / JCM 6326 / LMG 13178 / VPI 4198 / B440)</name>
    <name type="common">Bacteroides asaccharolyticus</name>
    <dbReference type="NCBI Taxonomy" id="879243"/>
    <lineage>
        <taxon>Bacteria</taxon>
        <taxon>Pseudomonadati</taxon>
        <taxon>Bacteroidota</taxon>
        <taxon>Bacteroidia</taxon>
        <taxon>Bacteroidales</taxon>
        <taxon>Porphyromonadaceae</taxon>
        <taxon>Porphyromonas</taxon>
    </lineage>
</organism>
<sequence length="357" mass="39824">MNKLLTTISILLTTLLLATSCTKEQSRCTTCPDADGAQAKDYIVFKSNIRLSDKEVRATNERFDVSDQIGVYARGAEERNNLHYHAIPGGEIAIFHPTTTADRIYPSTVKELDFYAYAPYRTAVQKGIIHLNLIKEPIDLLWAHHREVAPRVEKKEYTLLFGHVLSRIVFTVQGLPAGVMLQSMKLQGLVVEGDFDVLTGELRTPYSSKETLPLTIGADQRSASTLILPKDIVDVELQLTLSNGRTYTKAIKQLDIISNKIYYYNITFDEQQGGISIDLVNGQIVDWEDDGTVSNIVVTPTETPTPDPKPAGENVYNVDLTQTARTLPLSDDFAKGGQRLRSLCTTWLAQQSTRRYA</sequence>
<evidence type="ECO:0000313" key="2">
    <source>
        <dbReference type="EMBL" id="AEE12963.1"/>
    </source>
</evidence>
<proteinExistence type="predicted"/>
<dbReference type="CDD" id="cd13120">
    <property type="entry name" value="BF2867_like_N"/>
    <property type="match status" value="1"/>
</dbReference>
<dbReference type="Gene3D" id="2.60.40.2620">
    <property type="entry name" value="Fimbrillin-like"/>
    <property type="match status" value="1"/>
</dbReference>
<gene>
    <name evidence="2" type="ordered locus">Poras_1020</name>
</gene>
<dbReference type="PROSITE" id="PS51257">
    <property type="entry name" value="PROKAR_LIPOPROTEIN"/>
    <property type="match status" value="1"/>
</dbReference>
<evidence type="ECO:0008006" key="4">
    <source>
        <dbReference type="Google" id="ProtNLM"/>
    </source>
</evidence>
<protein>
    <recommendedName>
        <fullName evidence="4">Fimbrillin family protein</fullName>
    </recommendedName>
</protein>
<dbReference type="EMBL" id="CP002689">
    <property type="protein sequence ID" value="AEE12963.1"/>
    <property type="molecule type" value="Genomic_DNA"/>
</dbReference>